<proteinExistence type="predicted"/>
<dbReference type="EMBL" id="ABDW01000078">
    <property type="protein sequence ID" value="EDT13236.1"/>
    <property type="molecule type" value="Genomic_DNA"/>
</dbReference>
<protein>
    <submittedName>
        <fullName evidence="1">Uncharacterized protein</fullName>
    </submittedName>
</protein>
<dbReference type="RefSeq" id="WP_003466942.1">
    <property type="nucleotide sequence ID" value="NZ_ABDW01000078.1"/>
</dbReference>
<dbReference type="Proteomes" id="UP000005337">
    <property type="component" value="Unassembled WGS sequence"/>
</dbReference>
<sequence length="65" mass="7665">ILSHDEGIKIIQNLREQLILNKKLEVKNSTEMNMLLDSLTLMENYIEDGKTQKKLQEDWNSFSNK</sequence>
<dbReference type="AlphaFoldDB" id="B1BYI8"/>
<evidence type="ECO:0000313" key="1">
    <source>
        <dbReference type="EMBL" id="EDT13236.1"/>
    </source>
</evidence>
<gene>
    <name evidence="1" type="ORF">AC3_A0398</name>
</gene>
<accession>B1BYI8</accession>
<name>B1BYI8_CLOPF</name>
<evidence type="ECO:0000313" key="2">
    <source>
        <dbReference type="Proteomes" id="UP000005337"/>
    </source>
</evidence>
<organism evidence="1 2">
    <name type="scientific">Clostridium perfringens E str. JGS1987</name>
    <dbReference type="NCBI Taxonomy" id="451755"/>
    <lineage>
        <taxon>Bacteria</taxon>
        <taxon>Bacillati</taxon>
        <taxon>Bacillota</taxon>
        <taxon>Clostridia</taxon>
        <taxon>Eubacteriales</taxon>
        <taxon>Clostridiaceae</taxon>
        <taxon>Clostridium</taxon>
    </lineage>
</organism>
<comment type="caution">
    <text evidence="1">The sequence shown here is derived from an EMBL/GenBank/DDBJ whole genome shotgun (WGS) entry which is preliminary data.</text>
</comment>
<feature type="non-terminal residue" evidence="1">
    <location>
        <position position="1"/>
    </location>
</feature>
<reference evidence="1 2" key="1">
    <citation type="submission" date="2007-07" db="EMBL/GenBank/DDBJ databases">
        <title>Annotation of Clostridium perfringens E str. JGS1987.</title>
        <authorList>
            <person name="Paulsen I."/>
            <person name="Sebastian Y."/>
        </authorList>
    </citation>
    <scope>NUCLEOTIDE SEQUENCE [LARGE SCALE GENOMIC DNA]</scope>
    <source>
        <strain evidence="2">E str. JGS1987</strain>
    </source>
</reference>